<dbReference type="KEGG" id="psco:LY89DRAFT_693418"/>
<dbReference type="EMBL" id="KQ947405">
    <property type="protein sequence ID" value="KUJ23166.1"/>
    <property type="molecule type" value="Genomic_DNA"/>
</dbReference>
<dbReference type="RefSeq" id="XP_018077521.1">
    <property type="nucleotide sequence ID" value="XM_018216634.1"/>
</dbReference>
<dbReference type="Proteomes" id="UP000070700">
    <property type="component" value="Unassembled WGS sequence"/>
</dbReference>
<dbReference type="GO" id="GO:0016491">
    <property type="term" value="F:oxidoreductase activity"/>
    <property type="evidence" value="ECO:0007669"/>
    <property type="project" value="UniProtKB-KW"/>
</dbReference>
<evidence type="ECO:0000259" key="2">
    <source>
        <dbReference type="Pfam" id="PF00248"/>
    </source>
</evidence>
<feature type="domain" description="NADP-dependent oxidoreductase" evidence="2">
    <location>
        <begin position="18"/>
        <end position="314"/>
    </location>
</feature>
<accession>A0A194XSP7</accession>
<dbReference type="SUPFAM" id="SSF51430">
    <property type="entry name" value="NAD(P)-linked oxidoreductase"/>
    <property type="match status" value="1"/>
</dbReference>
<dbReference type="InterPro" id="IPR050791">
    <property type="entry name" value="Aldo-Keto_reductase"/>
</dbReference>
<sequence>MSKLPTSPLGKNGPLVPKMGLGCMGLSIWYGEGDIPDETRLKFLDGAHELGETFWITSDRYGDNEALLGKWFKRTNLRSSIFLVTKFGYVPGNPLDFRVLRTDPEYVKQACARSLQVLGVDKIDLYMAHRIDDVTPIEKTVEAMVELKKEGKIDYMGFSEISAASLRRACAVHPITAVEVEYSPFALDIESEQINLLKTCRELGVAVIAYSPLGRGLLTGQYRSLEDLDPKDARRIMPRFSAENFPKNLKLVEDFERLAKKKDCTSGQLDLAWLMAQGSDIFPIPGTKRVERLKENLGALDVKLTEEEVKEIRTSVNAAGIYGARYPDAHLAVCFRDSPPLV</sequence>
<name>A0A194XSP7_MOLSC</name>
<reference evidence="3 4" key="1">
    <citation type="submission" date="2015-10" db="EMBL/GenBank/DDBJ databases">
        <title>Full genome of DAOMC 229536 Phialocephala scopiformis, a fungal endophyte of spruce producing the potent anti-insectan compound rugulosin.</title>
        <authorList>
            <consortium name="DOE Joint Genome Institute"/>
            <person name="Walker A.K."/>
            <person name="Frasz S.L."/>
            <person name="Seifert K.A."/>
            <person name="Miller J.D."/>
            <person name="Mondo S.J."/>
            <person name="Labutti K."/>
            <person name="Lipzen A."/>
            <person name="Dockter R."/>
            <person name="Kennedy M."/>
            <person name="Grigoriev I.V."/>
            <person name="Spatafora J.W."/>
        </authorList>
    </citation>
    <scope>NUCLEOTIDE SEQUENCE [LARGE SCALE GENOMIC DNA]</scope>
    <source>
        <strain evidence="3 4">CBS 120377</strain>
    </source>
</reference>
<proteinExistence type="predicted"/>
<keyword evidence="4" id="KW-1185">Reference proteome</keyword>
<dbReference type="GO" id="GO:0005737">
    <property type="term" value="C:cytoplasm"/>
    <property type="evidence" value="ECO:0007669"/>
    <property type="project" value="TreeGrafter"/>
</dbReference>
<evidence type="ECO:0000313" key="3">
    <source>
        <dbReference type="EMBL" id="KUJ23166.1"/>
    </source>
</evidence>
<dbReference type="PANTHER" id="PTHR43625">
    <property type="entry name" value="AFLATOXIN B1 ALDEHYDE REDUCTASE"/>
    <property type="match status" value="1"/>
</dbReference>
<dbReference type="InParanoid" id="A0A194XSP7"/>
<evidence type="ECO:0000256" key="1">
    <source>
        <dbReference type="ARBA" id="ARBA00023002"/>
    </source>
</evidence>
<protein>
    <submittedName>
        <fullName evidence="3">Aldo/keto reductase</fullName>
    </submittedName>
</protein>
<dbReference type="AlphaFoldDB" id="A0A194XSP7"/>
<dbReference type="InterPro" id="IPR036812">
    <property type="entry name" value="NAD(P)_OxRdtase_dom_sf"/>
</dbReference>
<dbReference type="Gene3D" id="3.20.20.100">
    <property type="entry name" value="NADP-dependent oxidoreductase domain"/>
    <property type="match status" value="1"/>
</dbReference>
<gene>
    <name evidence="3" type="ORF">LY89DRAFT_693418</name>
</gene>
<dbReference type="PANTHER" id="PTHR43625:SF40">
    <property type="entry name" value="ALDO-KETO REDUCTASE YAKC [NADP(+)]"/>
    <property type="match status" value="1"/>
</dbReference>
<organism evidence="3 4">
    <name type="scientific">Mollisia scopiformis</name>
    <name type="common">Conifer needle endophyte fungus</name>
    <name type="synonym">Phialocephala scopiformis</name>
    <dbReference type="NCBI Taxonomy" id="149040"/>
    <lineage>
        <taxon>Eukaryota</taxon>
        <taxon>Fungi</taxon>
        <taxon>Dikarya</taxon>
        <taxon>Ascomycota</taxon>
        <taxon>Pezizomycotina</taxon>
        <taxon>Leotiomycetes</taxon>
        <taxon>Helotiales</taxon>
        <taxon>Mollisiaceae</taxon>
        <taxon>Mollisia</taxon>
    </lineage>
</organism>
<dbReference type="InterPro" id="IPR023210">
    <property type="entry name" value="NADP_OxRdtase_dom"/>
</dbReference>
<evidence type="ECO:0000313" key="4">
    <source>
        <dbReference type="Proteomes" id="UP000070700"/>
    </source>
</evidence>
<dbReference type="OrthoDB" id="37537at2759"/>
<dbReference type="GeneID" id="28826360"/>
<dbReference type="Pfam" id="PF00248">
    <property type="entry name" value="Aldo_ket_red"/>
    <property type="match status" value="1"/>
</dbReference>
<keyword evidence="1" id="KW-0560">Oxidoreductase</keyword>